<feature type="transmembrane region" description="Helical" evidence="5">
    <location>
        <begin position="188"/>
        <end position="204"/>
    </location>
</feature>
<accession>A0A1X7NQ09</accession>
<feature type="transmembrane region" description="Helical" evidence="5">
    <location>
        <begin position="384"/>
        <end position="407"/>
    </location>
</feature>
<gene>
    <name evidence="7" type="ORF">SAMN02982922_2138</name>
</gene>
<feature type="transmembrane region" description="Helical" evidence="5">
    <location>
        <begin position="413"/>
        <end position="429"/>
    </location>
</feature>
<proteinExistence type="predicted"/>
<keyword evidence="3 5" id="KW-1133">Transmembrane helix</keyword>
<dbReference type="OrthoDB" id="4391260at2"/>
<dbReference type="PANTHER" id="PTHR37422">
    <property type="entry name" value="TEICHURONIC ACID BIOSYNTHESIS PROTEIN TUAE"/>
    <property type="match status" value="1"/>
</dbReference>
<name>A0A1X7NQ09_9HYPH</name>
<evidence type="ECO:0000259" key="6">
    <source>
        <dbReference type="Pfam" id="PF04932"/>
    </source>
</evidence>
<comment type="subcellular location">
    <subcellularLocation>
        <location evidence="1">Membrane</location>
        <topology evidence="1">Multi-pass membrane protein</topology>
    </subcellularLocation>
</comment>
<reference evidence="7 8" key="1">
    <citation type="submission" date="2017-04" db="EMBL/GenBank/DDBJ databases">
        <authorList>
            <person name="Afonso C.L."/>
            <person name="Miller P.J."/>
            <person name="Scott M.A."/>
            <person name="Spackman E."/>
            <person name="Goraichik I."/>
            <person name="Dimitrov K.M."/>
            <person name="Suarez D.L."/>
            <person name="Swayne D.E."/>
        </authorList>
    </citation>
    <scope>NUCLEOTIDE SEQUENCE [LARGE SCALE GENOMIC DNA]</scope>
    <source>
        <strain evidence="7 8">B5P</strain>
    </source>
</reference>
<organism evidence="7 8">
    <name type="scientific">Mesorhizobium australicum</name>
    <dbReference type="NCBI Taxonomy" id="536018"/>
    <lineage>
        <taxon>Bacteria</taxon>
        <taxon>Pseudomonadati</taxon>
        <taxon>Pseudomonadota</taxon>
        <taxon>Alphaproteobacteria</taxon>
        <taxon>Hyphomicrobiales</taxon>
        <taxon>Phyllobacteriaceae</taxon>
        <taxon>Mesorhizobium</taxon>
    </lineage>
</organism>
<protein>
    <submittedName>
        <fullName evidence="7">O-antigen ligase</fullName>
    </submittedName>
</protein>
<dbReference type="Proteomes" id="UP000193083">
    <property type="component" value="Unassembled WGS sequence"/>
</dbReference>
<evidence type="ECO:0000256" key="5">
    <source>
        <dbReference type="SAM" id="Phobius"/>
    </source>
</evidence>
<dbReference type="AlphaFoldDB" id="A0A1X7NQ09"/>
<keyword evidence="7" id="KW-0436">Ligase</keyword>
<feature type="domain" description="O-antigen ligase-related" evidence="6">
    <location>
        <begin position="214"/>
        <end position="362"/>
    </location>
</feature>
<dbReference type="GO" id="GO:0016874">
    <property type="term" value="F:ligase activity"/>
    <property type="evidence" value="ECO:0007669"/>
    <property type="project" value="UniProtKB-KW"/>
</dbReference>
<evidence type="ECO:0000313" key="7">
    <source>
        <dbReference type="EMBL" id="SMH39209.1"/>
    </source>
</evidence>
<keyword evidence="8" id="KW-1185">Reference proteome</keyword>
<feature type="transmembrane region" description="Helical" evidence="5">
    <location>
        <begin position="211"/>
        <end position="227"/>
    </location>
</feature>
<dbReference type="PANTHER" id="PTHR37422:SF21">
    <property type="entry name" value="EXOQ-LIKE PROTEIN"/>
    <property type="match status" value="1"/>
</dbReference>
<feature type="transmembrane region" description="Helical" evidence="5">
    <location>
        <begin position="90"/>
        <end position="106"/>
    </location>
</feature>
<dbReference type="GO" id="GO:0016020">
    <property type="term" value="C:membrane"/>
    <property type="evidence" value="ECO:0007669"/>
    <property type="project" value="UniProtKB-SubCell"/>
</dbReference>
<evidence type="ECO:0000256" key="3">
    <source>
        <dbReference type="ARBA" id="ARBA00022989"/>
    </source>
</evidence>
<evidence type="ECO:0000313" key="8">
    <source>
        <dbReference type="Proteomes" id="UP000193083"/>
    </source>
</evidence>
<feature type="transmembrane region" description="Helical" evidence="5">
    <location>
        <begin position="233"/>
        <end position="250"/>
    </location>
</feature>
<dbReference type="RefSeq" id="WP_085464150.1">
    <property type="nucleotide sequence ID" value="NZ_FXBL01000004.1"/>
</dbReference>
<keyword evidence="2 5" id="KW-0812">Transmembrane</keyword>
<feature type="transmembrane region" description="Helical" evidence="5">
    <location>
        <begin position="112"/>
        <end position="131"/>
    </location>
</feature>
<dbReference type="InterPro" id="IPR051533">
    <property type="entry name" value="WaaL-like"/>
</dbReference>
<evidence type="ECO:0000256" key="4">
    <source>
        <dbReference type="ARBA" id="ARBA00023136"/>
    </source>
</evidence>
<feature type="transmembrane region" description="Helical" evidence="5">
    <location>
        <begin position="21"/>
        <end position="40"/>
    </location>
</feature>
<feature type="transmembrane region" description="Helical" evidence="5">
    <location>
        <begin position="138"/>
        <end position="160"/>
    </location>
</feature>
<evidence type="ECO:0000256" key="1">
    <source>
        <dbReference type="ARBA" id="ARBA00004141"/>
    </source>
</evidence>
<dbReference type="EMBL" id="FXBL01000004">
    <property type="protein sequence ID" value="SMH39209.1"/>
    <property type="molecule type" value="Genomic_DNA"/>
</dbReference>
<keyword evidence="4 5" id="KW-0472">Membrane</keyword>
<feature type="transmembrane region" description="Helical" evidence="5">
    <location>
        <begin position="350"/>
        <end position="372"/>
    </location>
</feature>
<feature type="transmembrane region" description="Helical" evidence="5">
    <location>
        <begin position="60"/>
        <end position="78"/>
    </location>
</feature>
<feature type="transmembrane region" description="Helical" evidence="5">
    <location>
        <begin position="257"/>
        <end position="278"/>
    </location>
</feature>
<dbReference type="Pfam" id="PF04932">
    <property type="entry name" value="Wzy_C"/>
    <property type="match status" value="1"/>
</dbReference>
<evidence type="ECO:0000256" key="2">
    <source>
        <dbReference type="ARBA" id="ARBA00022692"/>
    </source>
</evidence>
<sequence>MNSTALPRRIDWDRIADAFTARRIGTILASVMLTVVIVSFKPFQPAPAPGVQEGGDIVNQLGFGSLGALAIFSLACFVDRRVLMSLISPWWLIVLGFLALSVMHATDPPSALRAAIFTLVGILTIAAVLTVPRDADSLSTIFAFAGLVTVGLCYFGLIAFPGEAIHSADSLEPQHAGFWRGSFSHKNIAGPVMACLSFMGLYLWRRGWRWIGALLFAGAMLFMANTGSKTTAGLVPMAILLVMLPGIIGLRRLVPLIFALAIVGTALGTLGIVFIAPLKHLAAEYFPGMTYTGRTALWEFSGEMIAKRPWTGYGFESFWGTMFVFTMDQPFDRDWDIRGIVHGHNGYLDIAVIMGVPALIAAVIAFLVVPLSDYLRSGPRRENVLLADMFMMMLLFTALNAFLESFFFRRADPVWLFFVMATLGLRLVARHPVPTRIPD</sequence>
<dbReference type="InterPro" id="IPR007016">
    <property type="entry name" value="O-antigen_ligase-rel_domated"/>
</dbReference>